<proteinExistence type="predicted"/>
<protein>
    <recommendedName>
        <fullName evidence="4">DUF2946 domain-containing protein</fullName>
    </recommendedName>
</protein>
<organism evidence="2 3">
    <name type="scientific">Occallatibacter riparius</name>
    <dbReference type="NCBI Taxonomy" id="1002689"/>
    <lineage>
        <taxon>Bacteria</taxon>
        <taxon>Pseudomonadati</taxon>
        <taxon>Acidobacteriota</taxon>
        <taxon>Terriglobia</taxon>
        <taxon>Terriglobales</taxon>
        <taxon>Acidobacteriaceae</taxon>
        <taxon>Occallatibacter</taxon>
    </lineage>
</organism>
<evidence type="ECO:0008006" key="4">
    <source>
        <dbReference type="Google" id="ProtNLM"/>
    </source>
</evidence>
<dbReference type="KEGG" id="orp:MOP44_27160"/>
<evidence type="ECO:0000256" key="1">
    <source>
        <dbReference type="SAM" id="SignalP"/>
    </source>
</evidence>
<sequence>MARRSAFLVLAVVVLWAMSPALACLAAAPCHQCCHAMMVDCDTATMAAQPCCQLQSSNTAIPADRDATTELSSGALQTLVLVDLPDLSGAAVLERIPSKAPPPRLPSGASTILRI</sequence>
<dbReference type="RefSeq" id="WP_260793718.1">
    <property type="nucleotide sequence ID" value="NZ_CP093313.1"/>
</dbReference>
<evidence type="ECO:0000313" key="2">
    <source>
        <dbReference type="EMBL" id="UWZ84214.1"/>
    </source>
</evidence>
<reference evidence="2" key="1">
    <citation type="submission" date="2021-04" db="EMBL/GenBank/DDBJ databases">
        <title>Phylogenetic analysis of Acidobacteriaceae.</title>
        <authorList>
            <person name="Qiu L."/>
            <person name="Zhang Q."/>
        </authorList>
    </citation>
    <scope>NUCLEOTIDE SEQUENCE</scope>
    <source>
        <strain evidence="2">DSM 25168</strain>
    </source>
</reference>
<name>A0A9J7BTI1_9BACT</name>
<dbReference type="Proteomes" id="UP001059380">
    <property type="component" value="Chromosome"/>
</dbReference>
<keyword evidence="1" id="KW-0732">Signal</keyword>
<keyword evidence="3" id="KW-1185">Reference proteome</keyword>
<feature type="signal peptide" evidence="1">
    <location>
        <begin position="1"/>
        <end position="23"/>
    </location>
</feature>
<dbReference type="EMBL" id="CP093313">
    <property type="protein sequence ID" value="UWZ84214.1"/>
    <property type="molecule type" value="Genomic_DNA"/>
</dbReference>
<gene>
    <name evidence="2" type="ORF">MOP44_27160</name>
</gene>
<accession>A0A9J7BTI1</accession>
<evidence type="ECO:0000313" key="3">
    <source>
        <dbReference type="Proteomes" id="UP001059380"/>
    </source>
</evidence>
<dbReference type="AlphaFoldDB" id="A0A9J7BTI1"/>
<feature type="chain" id="PRO_5039945162" description="DUF2946 domain-containing protein" evidence="1">
    <location>
        <begin position="24"/>
        <end position="115"/>
    </location>
</feature>